<name>A0A8S5LAI3_9CAUD</name>
<dbReference type="EMBL" id="BK014667">
    <property type="protein sequence ID" value="DAD67020.1"/>
    <property type="molecule type" value="Genomic_DNA"/>
</dbReference>
<organism evidence="2">
    <name type="scientific">Podoviridae sp. ctBev14</name>
    <dbReference type="NCBI Taxonomy" id="2823556"/>
    <lineage>
        <taxon>Viruses</taxon>
        <taxon>Duplodnaviria</taxon>
        <taxon>Heunggongvirae</taxon>
        <taxon>Uroviricota</taxon>
        <taxon>Caudoviricetes</taxon>
    </lineage>
</organism>
<evidence type="ECO:0000259" key="1">
    <source>
        <dbReference type="Pfam" id="PF04448"/>
    </source>
</evidence>
<reference evidence="2" key="1">
    <citation type="journal article" date="2021" name="Proc. Natl. Acad. Sci. U.S.A.">
        <title>A Catalog of Tens of Thousands of Viruses from Human Metagenomes Reveals Hidden Associations with Chronic Diseases.</title>
        <authorList>
            <person name="Tisza M.J."/>
            <person name="Buck C.B."/>
        </authorList>
    </citation>
    <scope>NUCLEOTIDE SEQUENCE</scope>
    <source>
        <strain evidence="2">CtBev14</strain>
    </source>
</reference>
<accession>A0A8S5LAI3</accession>
<protein>
    <recommendedName>
        <fullName evidence="1">DUF551 domain-containing protein</fullName>
    </recommendedName>
</protein>
<proteinExistence type="predicted"/>
<feature type="domain" description="DUF551" evidence="1">
    <location>
        <begin position="3"/>
        <end position="55"/>
    </location>
</feature>
<sequence length="57" mass="6678">MYQWIKCSDGIPLPNIPVLVVDEFNNVFVSIWSDYEGWDSITKITHWITLPEPPEEN</sequence>
<evidence type="ECO:0000313" key="2">
    <source>
        <dbReference type="EMBL" id="DAD67020.1"/>
    </source>
</evidence>
<dbReference type="Pfam" id="PF04448">
    <property type="entry name" value="DUF551"/>
    <property type="match status" value="1"/>
</dbReference>
<dbReference type="InterPro" id="IPR007539">
    <property type="entry name" value="DUF551"/>
</dbReference>